<dbReference type="AlphaFoldDB" id="A0A150IJY2"/>
<comment type="caution">
    <text evidence="1">The sequence shown here is derived from an EMBL/GenBank/DDBJ whole genome shotgun (WGS) entry which is preliminary data.</text>
</comment>
<reference evidence="1 2" key="1">
    <citation type="journal article" date="2016" name="ISME J.">
        <title>Chasing the elusive Euryarchaeota class WSA2: genomes reveal a uniquely fastidious methyl-reducing methanogen.</title>
        <authorList>
            <person name="Nobu M.K."/>
            <person name="Narihiro T."/>
            <person name="Kuroda K."/>
            <person name="Mei R."/>
            <person name="Liu W.T."/>
        </authorList>
    </citation>
    <scope>NUCLEOTIDE SEQUENCE [LARGE SCALE GENOMIC DNA]</scope>
    <source>
        <strain evidence="1">U1lsi0528_Bin055</strain>
    </source>
</reference>
<sequence>MRIFKLVMALMLFSILYASINCVAATQIVNVGNYIITIECPDQMLVVPQSENTIGLQSTINAQNIIMLGAYPAKRSEIRLDVIDNLAQEYYGVTGREIPSTQPVGNIDVGVDGTSGFVTVEKYSENNAIATIVSWPAPDNKAALGLIVMWNPSEKLAGIIKSISVSKKY</sequence>
<accession>A0A150IJY2</accession>
<dbReference type="EMBL" id="LNGC01000236">
    <property type="protein sequence ID" value="KYC45340.1"/>
    <property type="molecule type" value="Genomic_DNA"/>
</dbReference>
<evidence type="ECO:0000313" key="2">
    <source>
        <dbReference type="Proteomes" id="UP000075398"/>
    </source>
</evidence>
<dbReference type="Proteomes" id="UP000075398">
    <property type="component" value="Unassembled WGS sequence"/>
</dbReference>
<name>A0A150IJY2_9EURY</name>
<organism evidence="1 2">
    <name type="scientific">Candidatus Methanofastidiosum methylothiophilum</name>
    <dbReference type="NCBI Taxonomy" id="1705564"/>
    <lineage>
        <taxon>Archaea</taxon>
        <taxon>Methanobacteriati</taxon>
        <taxon>Methanobacteriota</taxon>
        <taxon>Stenosarchaea group</taxon>
        <taxon>Candidatus Methanofastidiosia</taxon>
        <taxon>Candidatus Methanofastidiosales</taxon>
        <taxon>Candidatus Methanofastidiosaceae</taxon>
        <taxon>Candidatus Methanofastidiosum</taxon>
    </lineage>
</organism>
<evidence type="ECO:0000313" key="1">
    <source>
        <dbReference type="EMBL" id="KYC45340.1"/>
    </source>
</evidence>
<proteinExistence type="predicted"/>
<protein>
    <submittedName>
        <fullName evidence="1">Uncharacterized protein</fullName>
    </submittedName>
</protein>
<gene>
    <name evidence="1" type="ORF">AMQ22_02215</name>
</gene>